<dbReference type="HOGENOM" id="CLU_2597771_0_0_2"/>
<sequence>MRKYKMTLCGYKNWKRVDHGCYETIEGDDVSVEYEIEANDYREAERKALKDFKDKGYFFDEIDAGSINYLDEVMKDDIL</sequence>
<protein>
    <submittedName>
        <fullName evidence="1">Uncharacterized protein</fullName>
    </submittedName>
</protein>
<name>F8ANU2_METOI</name>
<gene>
    <name evidence="1" type="ordered locus">Metok_0305</name>
</gene>
<dbReference type="EMBL" id="CP002792">
    <property type="protein sequence ID" value="AEH06295.1"/>
    <property type="molecule type" value="Genomic_DNA"/>
</dbReference>
<organism evidence="1 2">
    <name type="scientific">Methanothermococcus okinawensis (strain DSM 14208 / JCM 11175 / IH1)</name>
    <dbReference type="NCBI Taxonomy" id="647113"/>
    <lineage>
        <taxon>Archaea</taxon>
        <taxon>Methanobacteriati</taxon>
        <taxon>Methanobacteriota</taxon>
        <taxon>Methanomada group</taxon>
        <taxon>Methanococci</taxon>
        <taxon>Methanococcales</taxon>
        <taxon>Methanococcaceae</taxon>
        <taxon>Methanothermococcus</taxon>
    </lineage>
</organism>
<evidence type="ECO:0000313" key="1">
    <source>
        <dbReference type="EMBL" id="AEH06295.1"/>
    </source>
</evidence>
<dbReference type="Proteomes" id="UP000009296">
    <property type="component" value="Chromosome"/>
</dbReference>
<dbReference type="KEGG" id="mok:Metok_0305"/>
<reference evidence="1" key="1">
    <citation type="submission" date="2011-05" db="EMBL/GenBank/DDBJ databases">
        <title>Complete sequence of chromosome of Methanothermococcus okinawensis IH1.</title>
        <authorList>
            <consortium name="US DOE Joint Genome Institute"/>
            <person name="Lucas S."/>
            <person name="Han J."/>
            <person name="Lapidus A."/>
            <person name="Cheng J.-F."/>
            <person name="Goodwin L."/>
            <person name="Pitluck S."/>
            <person name="Peters L."/>
            <person name="Mikhailova N."/>
            <person name="Held B."/>
            <person name="Han C."/>
            <person name="Tapia R."/>
            <person name="Land M."/>
            <person name="Hauser L."/>
            <person name="Kyrpides N."/>
            <person name="Ivanova N."/>
            <person name="Pagani I."/>
            <person name="Sieprawska-Lupa M."/>
            <person name="Takai K."/>
            <person name="Miyazaki J."/>
            <person name="Whitman W."/>
            <person name="Woyke T."/>
        </authorList>
    </citation>
    <scope>NUCLEOTIDE SEQUENCE</scope>
    <source>
        <strain evidence="1">IH1</strain>
    </source>
</reference>
<accession>F8ANU2</accession>
<keyword evidence="2" id="KW-1185">Reference proteome</keyword>
<dbReference type="AlphaFoldDB" id="F8ANU2"/>
<evidence type="ECO:0000313" key="2">
    <source>
        <dbReference type="Proteomes" id="UP000009296"/>
    </source>
</evidence>
<dbReference type="STRING" id="647113.Metok_0305"/>
<proteinExistence type="predicted"/>